<evidence type="ECO:0000256" key="8">
    <source>
        <dbReference type="ARBA" id="ARBA00022989"/>
    </source>
</evidence>
<name>A0A3Q0KNU1_SCHMA</name>
<evidence type="ECO:0000256" key="9">
    <source>
        <dbReference type="ARBA" id="ARBA00023065"/>
    </source>
</evidence>
<evidence type="ECO:0000313" key="20">
    <source>
        <dbReference type="WBParaSite" id="Smp_144310.3"/>
    </source>
</evidence>
<dbReference type="InParanoid" id="A0A3Q0KNU1"/>
<evidence type="ECO:0000256" key="2">
    <source>
        <dbReference type="ARBA" id="ARBA00022448"/>
    </source>
</evidence>
<dbReference type="SUPFAM" id="SSF81324">
    <property type="entry name" value="Voltage-gated potassium channels"/>
    <property type="match status" value="2"/>
</dbReference>
<evidence type="ECO:0000256" key="6">
    <source>
        <dbReference type="ARBA" id="ARBA00022882"/>
    </source>
</evidence>
<evidence type="ECO:0000256" key="11">
    <source>
        <dbReference type="ARBA" id="ARBA00023303"/>
    </source>
</evidence>
<dbReference type="STRING" id="6183.A0A3Q0KNU1"/>
<feature type="transmembrane region" description="Helical" evidence="14">
    <location>
        <begin position="253"/>
        <end position="271"/>
    </location>
</feature>
<dbReference type="GO" id="GO:0005249">
    <property type="term" value="F:voltage-gated potassium channel activity"/>
    <property type="evidence" value="ECO:0007669"/>
    <property type="project" value="InterPro"/>
</dbReference>
<evidence type="ECO:0000256" key="12">
    <source>
        <dbReference type="ARBA" id="ARBA00034430"/>
    </source>
</evidence>
<dbReference type="WBParaSite" id="Smp_144310.1">
    <property type="protein sequence ID" value="Smp_144310.1"/>
    <property type="gene ID" value="Smp_144310"/>
</dbReference>
<dbReference type="InterPro" id="IPR027359">
    <property type="entry name" value="Volt_channel_dom_sf"/>
</dbReference>
<evidence type="ECO:0000256" key="4">
    <source>
        <dbReference type="ARBA" id="ARBA00022538"/>
    </source>
</evidence>
<keyword evidence="11" id="KW-0407">Ion channel</keyword>
<dbReference type="WBParaSite" id="Smp_144310.3">
    <property type="protein sequence ID" value="Smp_144310.3"/>
    <property type="gene ID" value="Smp_144310"/>
</dbReference>
<feature type="domain" description="Potassium channel voltage dependent KCNQ C-terminal" evidence="16">
    <location>
        <begin position="655"/>
        <end position="768"/>
    </location>
</feature>
<dbReference type="PANTHER" id="PTHR47735">
    <property type="entry name" value="POTASSIUM VOLTAGE-GATED CHANNEL SUBFAMILY KQT MEMBER 4"/>
    <property type="match status" value="1"/>
</dbReference>
<feature type="compositionally biased region" description="Low complexity" evidence="13">
    <location>
        <begin position="523"/>
        <end position="540"/>
    </location>
</feature>
<keyword evidence="5 14" id="KW-0812">Transmembrane</keyword>
<organism evidence="18 19">
    <name type="scientific">Schistosoma mansoni</name>
    <name type="common">Blood fluke</name>
    <dbReference type="NCBI Taxonomy" id="6183"/>
    <lineage>
        <taxon>Eukaryota</taxon>
        <taxon>Metazoa</taxon>
        <taxon>Spiralia</taxon>
        <taxon>Lophotrochozoa</taxon>
        <taxon>Platyhelminthes</taxon>
        <taxon>Trematoda</taxon>
        <taxon>Digenea</taxon>
        <taxon>Strigeidida</taxon>
        <taxon>Schistosomatoidea</taxon>
        <taxon>Schistosomatidae</taxon>
        <taxon>Schistosoma</taxon>
    </lineage>
</organism>
<dbReference type="Proteomes" id="UP000008854">
    <property type="component" value="Unassembled WGS sequence"/>
</dbReference>
<evidence type="ECO:0000256" key="3">
    <source>
        <dbReference type="ARBA" id="ARBA00022475"/>
    </source>
</evidence>
<dbReference type="GO" id="GO:0008076">
    <property type="term" value="C:voltage-gated potassium channel complex"/>
    <property type="evidence" value="ECO:0007669"/>
    <property type="project" value="TreeGrafter"/>
</dbReference>
<dbReference type="InterPro" id="IPR013099">
    <property type="entry name" value="K_chnl_dom"/>
</dbReference>
<comment type="catalytic activity">
    <reaction evidence="12">
        <text>K(+)(in) = K(+)(out)</text>
        <dbReference type="Rhea" id="RHEA:29463"/>
        <dbReference type="ChEBI" id="CHEBI:29103"/>
    </reaction>
</comment>
<reference evidence="19" key="2">
    <citation type="submission" date="2018-12" db="UniProtKB">
        <authorList>
            <consortium name="WormBaseParasite"/>
        </authorList>
    </citation>
    <scope>IDENTIFICATION</scope>
    <source>
        <strain evidence="19 20">Puerto Rican</strain>
    </source>
</reference>
<sequence length="1058" mass="121414">MSTRFSSPVFMDTCNHYNRKNRKFRKNIFEVRVDEPIDVEMKNHPIYNIDPGGCSSKVDENLTNDSYNKPWESSNIDTGHYPYHCDTDLEVCSQSNYIDVYNNNNNNNNNNCDYKKMPHNNSTEFRHFLAPPPQECTQRRTSLHGKTITIRISRNETRYRKLQAKIYNFLERPKTWPSVIYHVFVFASVFGCLILSVLSTINEYAESAGRVLLYMELVILFWFFAEYCLRLWSAGCRSRYQTWRGRLHFARRPFCIVDVIVIVASVVVLAVDSDRNMFAASALRGLRFFQILRMIRMDRRGGSFKLLASVVWAHRQELFTTVYIGFLGLLFSSFLIFLVEKKENEKIRTYADALWWGVITLCTVGYGDSVPQSGLGKTIAGCSCLAIISFYALPPITLCTVGYGDTVPKTWMGKIIAAFCALAGISFFALPAGILGSGFALKVQQHQRQKHLIRRRVPAATLIQCLWRCYAADPHSSSVATWKIHMRPIRKPVGLTNSYSMTERSGFSRFGRFSTLKRRTEKTTSNTNTNVNNIVPTVSTDYPNNETPKSAPVKSEDLDVIYAFINDEDTTNSQNIPDPGKPPELDEKIVKASSELLPILTKVRTPNDRQCATDSLSTSQSEHISISKSGNHSAQQKQNFNSPAMFQHDPYLCSSRGSEVIMHPLTEKEKIAVRVIRKMRFFVARRKFREALRPYDVKDVIEQYSAGHVDMLARVKILQARLDQILGRPGSKGDDVYDSHQCLASRIVKIEHKIDAVEMKLDRLINILKADYMCKYRSQVENTDVSVKHSLQDSIQYIQQTNCSDKLNHQTQCNTLFSPPPRTTTGQYPKVSEDKVFVIQRRPCNRYQKQKLTSSERNSLTVNFPLSLITERWKSIDTETSTKNDYPNNEKLNTDTIIYNQDNDNRHKVYSKSQFISHSEEFPLTKRRSFPLQSTSSFNILSNKQGLSTYSESCLKTVNNNNKDYDNHSCKSFHNMNQTIHDLKTNQYPINPYTQISLNYSNLSKSMNSITIPNRYSSSLKTCLQRQEEINTPLDYGFIIEEEQERKCLLDSTHNTNS</sequence>
<evidence type="ECO:0000256" key="5">
    <source>
        <dbReference type="ARBA" id="ARBA00022692"/>
    </source>
</evidence>
<evidence type="ECO:0000256" key="14">
    <source>
        <dbReference type="SAM" id="Phobius"/>
    </source>
</evidence>
<evidence type="ECO:0000259" key="17">
    <source>
        <dbReference type="Pfam" id="PF07885"/>
    </source>
</evidence>
<feature type="transmembrane region" description="Helical" evidence="14">
    <location>
        <begin position="350"/>
        <end position="367"/>
    </location>
</feature>
<keyword evidence="8 14" id="KW-1133">Transmembrane helix</keyword>
<dbReference type="Pfam" id="PF00520">
    <property type="entry name" value="Ion_trans"/>
    <property type="match status" value="1"/>
</dbReference>
<feature type="domain" description="Ion transport" evidence="15">
    <location>
        <begin position="180"/>
        <end position="391"/>
    </location>
</feature>
<feature type="transmembrane region" description="Helical" evidence="14">
    <location>
        <begin position="415"/>
        <end position="441"/>
    </location>
</feature>
<feature type="transmembrane region" description="Helical" evidence="14">
    <location>
        <begin position="316"/>
        <end position="338"/>
    </location>
</feature>
<keyword evidence="3" id="KW-1003">Cell membrane</keyword>
<dbReference type="InterPro" id="IPR005821">
    <property type="entry name" value="Ion_trans_dom"/>
</dbReference>
<keyword evidence="9" id="KW-0406">Ion transport</keyword>
<dbReference type="InterPro" id="IPR013821">
    <property type="entry name" value="K_chnl_volt-dep_KCNQ_C"/>
</dbReference>
<evidence type="ECO:0000259" key="16">
    <source>
        <dbReference type="Pfam" id="PF03520"/>
    </source>
</evidence>
<proteinExistence type="predicted"/>
<evidence type="ECO:0000256" key="10">
    <source>
        <dbReference type="ARBA" id="ARBA00023136"/>
    </source>
</evidence>
<evidence type="ECO:0000256" key="13">
    <source>
        <dbReference type="SAM" id="MobiDB-lite"/>
    </source>
</evidence>
<dbReference type="Pfam" id="PF07885">
    <property type="entry name" value="Ion_trans_2"/>
    <property type="match status" value="1"/>
</dbReference>
<feature type="domain" description="Potassium channel" evidence="17">
    <location>
        <begin position="396"/>
        <end position="436"/>
    </location>
</feature>
<dbReference type="PRINTS" id="PR00169">
    <property type="entry name" value="KCHANNEL"/>
</dbReference>
<keyword evidence="4" id="KW-0633">Potassium transport</keyword>
<keyword evidence="6" id="KW-0851">Voltage-gated channel</keyword>
<feature type="transmembrane region" description="Helical" evidence="14">
    <location>
        <begin position="379"/>
        <end position="403"/>
    </location>
</feature>
<feature type="transmembrane region" description="Helical" evidence="14">
    <location>
        <begin position="179"/>
        <end position="199"/>
    </location>
</feature>
<keyword evidence="2" id="KW-0813">Transport</keyword>
<dbReference type="Pfam" id="PF03520">
    <property type="entry name" value="KCNQ_channel"/>
    <property type="match status" value="1"/>
</dbReference>
<evidence type="ECO:0000256" key="7">
    <source>
        <dbReference type="ARBA" id="ARBA00022958"/>
    </source>
</evidence>
<reference evidence="18" key="1">
    <citation type="journal article" date="2012" name="PLoS Negl. Trop. Dis.">
        <title>A systematically improved high quality genome and transcriptome of the human blood fluke Schistosoma mansoni.</title>
        <authorList>
            <person name="Protasio A.V."/>
            <person name="Tsai I.J."/>
            <person name="Babbage A."/>
            <person name="Nichol S."/>
            <person name="Hunt M."/>
            <person name="Aslett M.A."/>
            <person name="De Silva N."/>
            <person name="Velarde G.S."/>
            <person name="Anderson T.J."/>
            <person name="Clark R.C."/>
            <person name="Davidson C."/>
            <person name="Dillon G.P."/>
            <person name="Holroyd N.E."/>
            <person name="LoVerde P.T."/>
            <person name="Lloyd C."/>
            <person name="McQuillan J."/>
            <person name="Oliveira G."/>
            <person name="Otto T.D."/>
            <person name="Parker-Manuel S.J."/>
            <person name="Quail M.A."/>
            <person name="Wilson R.A."/>
            <person name="Zerlotini A."/>
            <person name="Dunne D.W."/>
            <person name="Berriman M."/>
        </authorList>
    </citation>
    <scope>NUCLEOTIDE SEQUENCE [LARGE SCALE GENOMIC DNA]</scope>
    <source>
        <strain evidence="18">Puerto Rican</strain>
    </source>
</reference>
<evidence type="ECO:0000256" key="1">
    <source>
        <dbReference type="ARBA" id="ARBA00004651"/>
    </source>
</evidence>
<evidence type="ECO:0000313" key="19">
    <source>
        <dbReference type="WBParaSite" id="Smp_144310.1"/>
    </source>
</evidence>
<feature type="region of interest" description="Disordered" evidence="13">
    <location>
        <begin position="520"/>
        <end position="552"/>
    </location>
</feature>
<dbReference type="PROSITE" id="PS50096">
    <property type="entry name" value="IQ"/>
    <property type="match status" value="1"/>
</dbReference>
<dbReference type="FunCoup" id="A0A3Q0KNU1">
    <property type="interactions" value="73"/>
</dbReference>
<dbReference type="Gene3D" id="6.10.140.1910">
    <property type="match status" value="2"/>
</dbReference>
<evidence type="ECO:0000259" key="15">
    <source>
        <dbReference type="Pfam" id="PF00520"/>
    </source>
</evidence>
<dbReference type="PANTHER" id="PTHR47735:SF9">
    <property type="entry name" value="POTASSIUM VOLTAGE-GATED CHANNEL SUBFAMILY KQT MEMBER 4-LIKE ISOFORM X1"/>
    <property type="match status" value="1"/>
</dbReference>
<keyword evidence="10 14" id="KW-0472">Membrane</keyword>
<dbReference type="AlphaFoldDB" id="A0A3Q0KNU1"/>
<feature type="transmembrane region" description="Helical" evidence="14">
    <location>
        <begin position="211"/>
        <end position="232"/>
    </location>
</feature>
<dbReference type="Gene3D" id="1.10.287.70">
    <property type="match status" value="2"/>
</dbReference>
<accession>A0A5K4EQY8</accession>
<keyword evidence="18" id="KW-1185">Reference proteome</keyword>
<protein>
    <submittedName>
        <fullName evidence="19 20">Voltage-gated potassium channel, KCNQ</fullName>
    </submittedName>
</protein>
<evidence type="ECO:0000313" key="18">
    <source>
        <dbReference type="Proteomes" id="UP000008854"/>
    </source>
</evidence>
<dbReference type="FunFam" id="1.20.120.350:FF:000017">
    <property type="entry name" value="potassium voltage-gated channel subfamily KQT member 1"/>
    <property type="match status" value="1"/>
</dbReference>
<keyword evidence="7" id="KW-0630">Potassium</keyword>
<dbReference type="InterPro" id="IPR003937">
    <property type="entry name" value="K_chnl_volt-dep_KCNQ"/>
</dbReference>
<comment type="subcellular location">
    <subcellularLocation>
        <location evidence="1">Cell membrane</location>
        <topology evidence="1">Multi-pass membrane protein</topology>
    </subcellularLocation>
</comment>
<dbReference type="FunFam" id="1.10.287.70:FF:000016">
    <property type="entry name" value="Putative potassium voltage-gated channel subfamily KQT member 2"/>
    <property type="match status" value="1"/>
</dbReference>
<accession>A0A3Q0KNU1</accession>
<dbReference type="PRINTS" id="PR01459">
    <property type="entry name" value="KCNQCHANNEL"/>
</dbReference>
<dbReference type="Gene3D" id="1.20.120.350">
    <property type="entry name" value="Voltage-gated potassium channels. Chain C"/>
    <property type="match status" value="1"/>
</dbReference>